<dbReference type="EMBL" id="JAOPKD010000006">
    <property type="protein sequence ID" value="MCU4726973.1"/>
    <property type="molecule type" value="Genomic_DNA"/>
</dbReference>
<protein>
    <submittedName>
        <fullName evidence="3">Uncharacterized protein</fullName>
    </submittedName>
</protein>
<dbReference type="RefSeq" id="WP_315908574.1">
    <property type="nucleotide sequence ID" value="NZ_JAOPKC010000005.1"/>
</dbReference>
<sequence>MTVFHYGLVKPRLTTLIVTIFLNETAGERPNEEWEQRLRDHSPEYRAFERRAESSEDVPEKTGTWRDLFLP</sequence>
<dbReference type="Proteomes" id="UP001209746">
    <property type="component" value="Unassembled WGS sequence"/>
</dbReference>
<feature type="compositionally biased region" description="Basic and acidic residues" evidence="1">
    <location>
        <begin position="49"/>
        <end position="64"/>
    </location>
</feature>
<organism evidence="3 5">
    <name type="scientific">Halapricum hydrolyticum</name>
    <dbReference type="NCBI Taxonomy" id="2979991"/>
    <lineage>
        <taxon>Archaea</taxon>
        <taxon>Methanobacteriati</taxon>
        <taxon>Methanobacteriota</taxon>
        <taxon>Stenosarchaea group</taxon>
        <taxon>Halobacteria</taxon>
        <taxon>Halobacteriales</taxon>
        <taxon>Haloarculaceae</taxon>
        <taxon>Halapricum</taxon>
    </lineage>
</organism>
<evidence type="ECO:0000313" key="2">
    <source>
        <dbReference type="EMBL" id="MCU4717809.1"/>
    </source>
</evidence>
<name>A0AAE3IAI1_9EURY</name>
<gene>
    <name evidence="3" type="ORF">OB914_08325</name>
    <name evidence="2" type="ORF">OB916_06990</name>
</gene>
<evidence type="ECO:0000313" key="4">
    <source>
        <dbReference type="Proteomes" id="UP001208186"/>
    </source>
</evidence>
<evidence type="ECO:0000313" key="3">
    <source>
        <dbReference type="EMBL" id="MCU4726973.1"/>
    </source>
</evidence>
<reference evidence="3" key="1">
    <citation type="submission" date="2023-02" db="EMBL/GenBank/DDBJ databases">
        <title>Enrichment on poylsaccharides allowed isolation of novel metabolic and taxonomic groups of Haloarchaea.</title>
        <authorList>
            <person name="Sorokin D.Y."/>
            <person name="Elcheninov A.G."/>
            <person name="Khizhniak T.V."/>
            <person name="Kolganova T.V."/>
            <person name="Kublanov I.V."/>
        </authorList>
    </citation>
    <scope>NUCLEOTIDE SEQUENCE</scope>
    <source>
        <strain evidence="2 4">HArc-curdl5-1</strain>
        <strain evidence="3">HArc-curdl7</strain>
    </source>
</reference>
<evidence type="ECO:0000313" key="5">
    <source>
        <dbReference type="Proteomes" id="UP001209746"/>
    </source>
</evidence>
<dbReference type="EMBL" id="JAOPKC010000005">
    <property type="protein sequence ID" value="MCU4717809.1"/>
    <property type="molecule type" value="Genomic_DNA"/>
</dbReference>
<comment type="caution">
    <text evidence="3">The sequence shown here is derived from an EMBL/GenBank/DDBJ whole genome shotgun (WGS) entry which is preliminary data.</text>
</comment>
<accession>A0AAE3IAI1</accession>
<dbReference type="AlphaFoldDB" id="A0AAE3IAI1"/>
<proteinExistence type="predicted"/>
<dbReference type="Proteomes" id="UP001208186">
    <property type="component" value="Unassembled WGS sequence"/>
</dbReference>
<feature type="region of interest" description="Disordered" evidence="1">
    <location>
        <begin position="49"/>
        <end position="71"/>
    </location>
</feature>
<evidence type="ECO:0000256" key="1">
    <source>
        <dbReference type="SAM" id="MobiDB-lite"/>
    </source>
</evidence>
<keyword evidence="4" id="KW-1185">Reference proteome</keyword>